<keyword evidence="3" id="KW-0378">Hydrolase</keyword>
<dbReference type="GO" id="GO:0004620">
    <property type="term" value="F:phospholipase activity"/>
    <property type="evidence" value="ECO:0007669"/>
    <property type="project" value="TreeGrafter"/>
</dbReference>
<dbReference type="OrthoDB" id="6376862at2759"/>
<protein>
    <submittedName>
        <fullName evidence="3">DDHD1</fullName>
        <ecNumber evidence="3">3.1.1.-</ecNumber>
    </submittedName>
</protein>
<feature type="region of interest" description="Disordered" evidence="2">
    <location>
        <begin position="206"/>
        <end position="293"/>
    </location>
</feature>
<comment type="similarity">
    <text evidence="1">Belongs to the PA-PLA1 family.</text>
</comment>
<feature type="compositionally biased region" description="Low complexity" evidence="2">
    <location>
        <begin position="812"/>
        <end position="831"/>
    </location>
</feature>
<dbReference type="EMBL" id="HG994582">
    <property type="protein sequence ID" value="CAF2884280.1"/>
    <property type="molecule type" value="Genomic_DNA"/>
</dbReference>
<keyword evidence="4" id="KW-1185">Reference proteome</keyword>
<feature type="compositionally biased region" description="Low complexity" evidence="2">
    <location>
        <begin position="75"/>
        <end position="94"/>
    </location>
</feature>
<evidence type="ECO:0000313" key="3">
    <source>
        <dbReference type="EMBL" id="CAF2884280.1"/>
    </source>
</evidence>
<dbReference type="EC" id="3.1.1.-" evidence="3"/>
<dbReference type="InterPro" id="IPR058055">
    <property type="entry name" value="PA-PLA1"/>
</dbReference>
<dbReference type="Proteomes" id="UP000675881">
    <property type="component" value="Chromosome 3"/>
</dbReference>
<feature type="region of interest" description="Disordered" evidence="2">
    <location>
        <begin position="866"/>
        <end position="888"/>
    </location>
</feature>
<dbReference type="PANTHER" id="PTHR23509:SF48">
    <property type="entry name" value="INTRACELLULAR PHOSPHOLIPASE A1"/>
    <property type="match status" value="1"/>
</dbReference>
<evidence type="ECO:0000256" key="2">
    <source>
        <dbReference type="SAM" id="MobiDB-lite"/>
    </source>
</evidence>
<sequence>MEIPIPHLPNSSTAQGDSTFGKLSSQDRAFLEAFGRQEAQELHGVPRPSPVDPTSLLGQLEQVTVSGYRAFRPNVPGSTSSTSGSEPSSVNNSSQPRRHDVVCELAAEEVRWFYKREVEKDWRPFMGYDSLRIELRYRHIWQTKWSDVDRRTNTLREEYHNSHRASVRTMINNAHQQRRARSLSRVHYDRATGPHTAMLMNGYVDESSQSSPMSHPSQSLHHGGPPMHHQHIPRTHPAAQEDYYDSGEYETASGGVGGGSANQSGIRPSTAGNNYNPYSQRGPHYSTRGRQKSYRHYRSSDNFINDDREMRIVVRGGVYEVDLVEWKCHSIYWPGEAFDILRGTWFHETTWQPVQCEHADRIEREHLSRFLNHKMADYVWDPTTSSRLEKQVHHTINFPEFHVDWLSPEEVYLHRENASSQIYRGISASLGFKKPTGTRLFRGYRELSSHSDKLADISHIVFVIHGVGQVVDDTTILRNTNILRDNVHAMIEKHFKSYQNETGQRIEFFPVEWRSSLTLDEGIVNIITPQRIMGLRNLLNSSAMDIMYYTSPLYRMEIWSALQEELNRIYEMFVQRNPYFEANGGKVSITAHSLGCVVTYDILTGWTQDVEHSWYSLQAHSMSHHPANHGRGRGRPAPMNEHRQTPMNAAQSGLLFRIENFFCLGSPLSVFLTLRWRDPQNTEYHDYILPRSLCKYLYNIYHPCDPVAYRVEPIFMKFYAQIEPVHLYSENDPNKSPYDKIPLQPLQGARKENVEGYSSDFTDSMLPLNIANGSINISVWKNGCWHRTTSSKQWCKWSLKWIIDAAAAVTPGSEHSAGSATSTTHSSSYTSHQQNRPGMPSVLPTTSSGIHGYNYASQMNKISNHNVHHQSNTHPPAKSSMATHHQEVKLPDGQRLAYRMDYVLRETGNTYIAAVTSHTAYWSNADVAYFMVKKLYPDLEQYESGNGGLASNVPQVYPTTTSLQQQQLQQQQQSTNP</sequence>
<feature type="region of interest" description="Disordered" evidence="2">
    <location>
        <begin position="1"/>
        <end position="22"/>
    </location>
</feature>
<dbReference type="InterPro" id="IPR004177">
    <property type="entry name" value="DDHD_dom"/>
</dbReference>
<dbReference type="GO" id="GO:0046872">
    <property type="term" value="F:metal ion binding"/>
    <property type="evidence" value="ECO:0007669"/>
    <property type="project" value="InterPro"/>
</dbReference>
<feature type="compositionally biased region" description="Polar residues" evidence="2">
    <location>
        <begin position="9"/>
        <end position="22"/>
    </location>
</feature>
<feature type="region of interest" description="Disordered" evidence="2">
    <location>
        <begin position="68"/>
        <end position="98"/>
    </location>
</feature>
<reference evidence="3" key="1">
    <citation type="submission" date="2021-02" db="EMBL/GenBank/DDBJ databases">
        <authorList>
            <person name="Bekaert M."/>
        </authorList>
    </citation>
    <scope>NUCLEOTIDE SEQUENCE</scope>
    <source>
        <strain evidence="3">IoA-00</strain>
    </source>
</reference>
<name>A0A7R8H698_LEPSM</name>
<feature type="compositionally biased region" description="Low complexity" evidence="2">
    <location>
        <begin position="207"/>
        <end position="219"/>
    </location>
</feature>
<dbReference type="PANTHER" id="PTHR23509">
    <property type="entry name" value="PA-PL1 PHOSPHOLIPASE FAMILY"/>
    <property type="match status" value="1"/>
</dbReference>
<gene>
    <name evidence="3" type="ORF">LSAA_7347</name>
</gene>
<feature type="region of interest" description="Disordered" evidence="2">
    <location>
        <begin position="812"/>
        <end position="844"/>
    </location>
</feature>
<dbReference type="SMART" id="SM01127">
    <property type="entry name" value="DDHD"/>
    <property type="match status" value="1"/>
</dbReference>
<proteinExistence type="inferred from homology"/>
<feature type="region of interest" description="Disordered" evidence="2">
    <location>
        <begin position="35"/>
        <end position="54"/>
    </location>
</feature>
<dbReference type="Pfam" id="PF02862">
    <property type="entry name" value="DDHD"/>
    <property type="match status" value="1"/>
</dbReference>
<feature type="compositionally biased region" description="Polar residues" evidence="2">
    <location>
        <begin position="266"/>
        <end position="279"/>
    </location>
</feature>
<dbReference type="GO" id="GO:0005737">
    <property type="term" value="C:cytoplasm"/>
    <property type="evidence" value="ECO:0007669"/>
    <property type="project" value="TreeGrafter"/>
</dbReference>
<dbReference type="AlphaFoldDB" id="A0A7R8H698"/>
<accession>A0A7R8H698</accession>
<organism evidence="3 4">
    <name type="scientific">Lepeophtheirus salmonis</name>
    <name type="common">Salmon louse</name>
    <name type="synonym">Caligus salmonis</name>
    <dbReference type="NCBI Taxonomy" id="72036"/>
    <lineage>
        <taxon>Eukaryota</taxon>
        <taxon>Metazoa</taxon>
        <taxon>Ecdysozoa</taxon>
        <taxon>Arthropoda</taxon>
        <taxon>Crustacea</taxon>
        <taxon>Multicrustacea</taxon>
        <taxon>Hexanauplia</taxon>
        <taxon>Copepoda</taxon>
        <taxon>Siphonostomatoida</taxon>
        <taxon>Caligidae</taxon>
        <taxon>Lepeophtheirus</taxon>
    </lineage>
</organism>
<evidence type="ECO:0000313" key="4">
    <source>
        <dbReference type="Proteomes" id="UP000675881"/>
    </source>
</evidence>
<dbReference type="PROSITE" id="PS51043">
    <property type="entry name" value="DDHD"/>
    <property type="match status" value="1"/>
</dbReference>
<evidence type="ECO:0000256" key="1">
    <source>
        <dbReference type="ARBA" id="ARBA00038464"/>
    </source>
</evidence>